<dbReference type="Proteomes" id="UP000678499">
    <property type="component" value="Unassembled WGS sequence"/>
</dbReference>
<dbReference type="AlphaFoldDB" id="A0A7R9BK61"/>
<reference evidence="2" key="1">
    <citation type="submission" date="2020-11" db="EMBL/GenBank/DDBJ databases">
        <authorList>
            <person name="Tran Van P."/>
        </authorList>
    </citation>
    <scope>NUCLEOTIDE SEQUENCE</scope>
</reference>
<feature type="chain" id="PRO_5036402946" evidence="1">
    <location>
        <begin position="26"/>
        <end position="236"/>
    </location>
</feature>
<evidence type="ECO:0000313" key="2">
    <source>
        <dbReference type="EMBL" id="CAD7276850.1"/>
    </source>
</evidence>
<dbReference type="GO" id="GO:0046872">
    <property type="term" value="F:metal ion binding"/>
    <property type="evidence" value="ECO:0007669"/>
    <property type="project" value="InterPro"/>
</dbReference>
<organism evidence="2">
    <name type="scientific">Notodromas monacha</name>
    <dbReference type="NCBI Taxonomy" id="399045"/>
    <lineage>
        <taxon>Eukaryota</taxon>
        <taxon>Metazoa</taxon>
        <taxon>Ecdysozoa</taxon>
        <taxon>Arthropoda</taxon>
        <taxon>Crustacea</taxon>
        <taxon>Oligostraca</taxon>
        <taxon>Ostracoda</taxon>
        <taxon>Podocopa</taxon>
        <taxon>Podocopida</taxon>
        <taxon>Cypridocopina</taxon>
        <taxon>Cypridoidea</taxon>
        <taxon>Cyprididae</taxon>
        <taxon>Notodromas</taxon>
    </lineage>
</organism>
<evidence type="ECO:0000313" key="3">
    <source>
        <dbReference type="Proteomes" id="UP000678499"/>
    </source>
</evidence>
<name>A0A7R9BK61_9CRUS</name>
<feature type="signal peptide" evidence="1">
    <location>
        <begin position="1"/>
        <end position="25"/>
    </location>
</feature>
<keyword evidence="3" id="KW-1185">Reference proteome</keyword>
<evidence type="ECO:0000256" key="1">
    <source>
        <dbReference type="SAM" id="SignalP"/>
    </source>
</evidence>
<sequence length="236" mass="25314">MFRYTKELFLAAVLFATLATESISAEPDQETQPEEFLTPRATWESLITGLFPGFGKRFLADMDRNARLTSANKPLVTYNENTQALNVAFPSKTSEFSSLSNQPRTAVVTLTNLAGSAFTTTGKIIFFQENMIQSVSLVGNIVTVPAAARTGLRLEIRSTASDDCTNVGQLFNPTGAENGGLISSTGIAAANGVWGFYTTALPIYRISLYDPNSILGRAVLLSQNGVNLACGRILAA</sequence>
<dbReference type="EMBL" id="CAJPEX010000733">
    <property type="protein sequence ID" value="CAG0917002.1"/>
    <property type="molecule type" value="Genomic_DNA"/>
</dbReference>
<dbReference type="EMBL" id="OA882770">
    <property type="protein sequence ID" value="CAD7276850.1"/>
    <property type="molecule type" value="Genomic_DNA"/>
</dbReference>
<protein>
    <submittedName>
        <fullName evidence="2">Uncharacterized protein</fullName>
    </submittedName>
</protein>
<proteinExistence type="predicted"/>
<gene>
    <name evidence="2" type="ORF">NMOB1V02_LOCUS4600</name>
</gene>
<dbReference type="GO" id="GO:0006801">
    <property type="term" value="P:superoxide metabolic process"/>
    <property type="evidence" value="ECO:0007669"/>
    <property type="project" value="InterPro"/>
</dbReference>
<dbReference type="InterPro" id="IPR036423">
    <property type="entry name" value="SOD-like_Cu/Zn_dom_sf"/>
</dbReference>
<dbReference type="Gene3D" id="2.60.40.200">
    <property type="entry name" value="Superoxide dismutase, copper/zinc binding domain"/>
    <property type="match status" value="1"/>
</dbReference>
<dbReference type="SUPFAM" id="SSF49329">
    <property type="entry name" value="Cu,Zn superoxide dismutase-like"/>
    <property type="match status" value="1"/>
</dbReference>
<accession>A0A7R9BK61</accession>
<keyword evidence="1" id="KW-0732">Signal</keyword>